<dbReference type="Proteomes" id="UP000619260">
    <property type="component" value="Unassembled WGS sequence"/>
</dbReference>
<protein>
    <recommendedName>
        <fullName evidence="1">DUF2264 domain-containing protein</fullName>
    </recommendedName>
</protein>
<comment type="caution">
    <text evidence="2">The sequence shown here is derived from an EMBL/GenBank/DDBJ whole genome shotgun (WGS) entry which is preliminary data.</text>
</comment>
<dbReference type="AlphaFoldDB" id="A0A8J4DUN9"/>
<accession>A0A8J4DUN9</accession>
<dbReference type="PANTHER" id="PTHR35339">
    <property type="entry name" value="LINALOOL DEHYDRATASE_ISOMERASE DOMAIN-CONTAINING PROTEIN"/>
    <property type="match status" value="1"/>
</dbReference>
<dbReference type="Pfam" id="PF10022">
    <property type="entry name" value="DUF2264"/>
    <property type="match status" value="1"/>
</dbReference>
<organism evidence="2 3">
    <name type="scientific">Virgisporangium aliadipatigenens</name>
    <dbReference type="NCBI Taxonomy" id="741659"/>
    <lineage>
        <taxon>Bacteria</taxon>
        <taxon>Bacillati</taxon>
        <taxon>Actinomycetota</taxon>
        <taxon>Actinomycetes</taxon>
        <taxon>Micromonosporales</taxon>
        <taxon>Micromonosporaceae</taxon>
        <taxon>Virgisporangium</taxon>
    </lineage>
</organism>
<evidence type="ECO:0000313" key="2">
    <source>
        <dbReference type="EMBL" id="GIJ50263.1"/>
    </source>
</evidence>
<evidence type="ECO:0000313" key="3">
    <source>
        <dbReference type="Proteomes" id="UP000619260"/>
    </source>
</evidence>
<name>A0A8J4DUN9_9ACTN</name>
<dbReference type="InterPro" id="IPR016624">
    <property type="entry name" value="UCP014753"/>
</dbReference>
<reference evidence="2" key="1">
    <citation type="submission" date="2021-01" db="EMBL/GenBank/DDBJ databases">
        <title>Whole genome shotgun sequence of Virgisporangium aliadipatigenens NBRC 105644.</title>
        <authorList>
            <person name="Komaki H."/>
            <person name="Tamura T."/>
        </authorList>
    </citation>
    <scope>NUCLEOTIDE SEQUENCE</scope>
    <source>
        <strain evidence="2">NBRC 105644</strain>
    </source>
</reference>
<dbReference type="InterPro" id="IPR049349">
    <property type="entry name" value="DUF2264_N"/>
</dbReference>
<dbReference type="EMBL" id="BOPF01000034">
    <property type="protein sequence ID" value="GIJ50263.1"/>
    <property type="molecule type" value="Genomic_DNA"/>
</dbReference>
<proteinExistence type="predicted"/>
<dbReference type="PANTHER" id="PTHR35339:SF4">
    <property type="entry name" value="LINALOOL DEHYDRATASE_ISOMERASE DOMAIN-CONTAINING PROTEIN"/>
    <property type="match status" value="1"/>
</dbReference>
<evidence type="ECO:0000259" key="1">
    <source>
        <dbReference type="Pfam" id="PF10022"/>
    </source>
</evidence>
<gene>
    <name evidence="2" type="ORF">Val02_71490</name>
</gene>
<feature type="domain" description="DUF2264" evidence="1">
    <location>
        <begin position="13"/>
        <end position="358"/>
    </location>
</feature>
<sequence length="620" mass="67321">MGHRMHAPSTGWTRAHWESTVDTTLAAVRPYASPGHALVALPGPLSVSGARSDGLEGFARTFLAAGFRLAREFPGDGTLAHWYAEGIDAGTDPASPEAWPRLADVPQARVEAASIAIALHESRAVLWDALDDRVRARVVDWLAEAVGRTDYPQCNWLWFQNVVEAFLRSVGGPWSSSDLERNIAATESWYRGDGWYTDGHGRHFDWYAGWAMNFYPLWYCRMSGPYVDEATWARYRERLRAYLDGVQHLYSPGGAPLHQGRSLTYRHAALAPVWAGAVFDATPLSPGRTRRLANGVLRYFTGARLGDDGLQPIGWRGAFPAIRQPYSGAGSPYWSGKAFAGLVLAPDHPVWTDAEEPLEVETRDVHMTLPAPGWIVSGTRADGVVRVANHGTDGRYYPDDPGYARHAYSTHAGPDYDDEARESPVDSHVALVDAHGLASHRCPLRPLRIEGRVGVSRHRARWVLGGLPRDFRWPPAAPSFREGPWLTSASVLRGAVEVRLVRVGTGGPWTLRIGGYPLASDDEPLTVSRGSARRADGLTSTVEGLIGLPHASVVRREGVNAYGRRSATPIVASDGPVRAGALFAAAVVLGTGDVALPTVTVEGDAAVVRWPDGETDAVNL</sequence>
<keyword evidence="3" id="KW-1185">Reference proteome</keyword>